<reference evidence="7 8" key="1">
    <citation type="journal article" date="2019" name="Nat. Plants">
        <title>Stout camphor tree genome fills gaps in understanding of flowering plant genome evolution.</title>
        <authorList>
            <person name="Chaw S.M."/>
            <person name="Liu Y.C."/>
            <person name="Wu Y.W."/>
            <person name="Wang H.Y."/>
            <person name="Lin C.I."/>
            <person name="Wu C.S."/>
            <person name="Ke H.M."/>
            <person name="Chang L.Y."/>
            <person name="Hsu C.Y."/>
            <person name="Yang H.T."/>
            <person name="Sudianto E."/>
            <person name="Hsu M.H."/>
            <person name="Wu K.P."/>
            <person name="Wang L.N."/>
            <person name="Leebens-Mack J.H."/>
            <person name="Tsai I.J."/>
        </authorList>
    </citation>
    <scope>NUCLEOTIDE SEQUENCE [LARGE SCALE GENOMIC DNA]</scope>
    <source>
        <strain evidence="8">cv. Chaw 1501</strain>
        <tissue evidence="7">Young leaves</tissue>
    </source>
</reference>
<organism evidence="7 8">
    <name type="scientific">Cinnamomum micranthum f. kanehirae</name>
    <dbReference type="NCBI Taxonomy" id="337451"/>
    <lineage>
        <taxon>Eukaryota</taxon>
        <taxon>Viridiplantae</taxon>
        <taxon>Streptophyta</taxon>
        <taxon>Embryophyta</taxon>
        <taxon>Tracheophyta</taxon>
        <taxon>Spermatophyta</taxon>
        <taxon>Magnoliopsida</taxon>
        <taxon>Magnoliidae</taxon>
        <taxon>Laurales</taxon>
        <taxon>Lauraceae</taxon>
        <taxon>Cinnamomum</taxon>
    </lineage>
</organism>
<dbReference type="STRING" id="337451.A0A3S3NZY5"/>
<dbReference type="EMBL" id="QPKB01000003">
    <property type="protein sequence ID" value="RWR78542.1"/>
    <property type="molecule type" value="Genomic_DNA"/>
</dbReference>
<dbReference type="GO" id="GO:0016567">
    <property type="term" value="P:protein ubiquitination"/>
    <property type="evidence" value="ECO:0007669"/>
    <property type="project" value="UniProtKB-UniPathway"/>
</dbReference>
<evidence type="ECO:0000256" key="4">
    <source>
        <dbReference type="ARBA" id="ARBA00022679"/>
    </source>
</evidence>
<feature type="compositionally biased region" description="Basic and acidic residues" evidence="5">
    <location>
        <begin position="86"/>
        <end position="104"/>
    </location>
</feature>
<comment type="caution">
    <text evidence="7">The sequence shown here is derived from an EMBL/GenBank/DDBJ whole genome shotgun (WGS) entry which is preliminary data.</text>
</comment>
<feature type="region of interest" description="Disordered" evidence="5">
    <location>
        <begin position="12"/>
        <end position="77"/>
    </location>
</feature>
<evidence type="ECO:0000256" key="1">
    <source>
        <dbReference type="ARBA" id="ARBA00000900"/>
    </source>
</evidence>
<evidence type="ECO:0000259" key="6">
    <source>
        <dbReference type="PROSITE" id="PS51698"/>
    </source>
</evidence>
<evidence type="ECO:0000313" key="8">
    <source>
        <dbReference type="Proteomes" id="UP000283530"/>
    </source>
</evidence>
<protein>
    <recommendedName>
        <fullName evidence="3">RING-type E3 ubiquitin transferase</fullName>
        <ecNumber evidence="3">2.3.2.27</ecNumber>
    </recommendedName>
</protein>
<keyword evidence="4" id="KW-0808">Transferase</keyword>
<keyword evidence="8" id="KW-1185">Reference proteome</keyword>
<dbReference type="CDD" id="cd16664">
    <property type="entry name" value="RING-Ubox_PUB"/>
    <property type="match status" value="1"/>
</dbReference>
<dbReference type="InterPro" id="IPR011989">
    <property type="entry name" value="ARM-like"/>
</dbReference>
<comment type="pathway">
    <text evidence="2">Protein modification; protein ubiquitination.</text>
</comment>
<sequence length="1172" mass="131426">MASLEELLAKEGFKDRSKKLRQRTSLGQKAVSMPLDLYRQRNSVSSPPDVRIRTQRTKSDVSQLGAGRNRRPATDALQFKSLKVEDKNDAQEIEDGGERDSYDAREDENYEKLKLISKYKVRNNTEFQEKSRFNDDDNNKSASHSLFNELQETETVKDKYCHDLKVNKNYHEITVDFTEDGGNGVRSAKQRLEKMSFGKNPQIKKLQSYKSIGVLKRNQTLEKMESEPALDAIAIQSMILIVSVYVKRFLKDGNFRTSVRHSCMSCLSFPNSKELKHAENGVVVNFIQAIETIERFAEEIGDPKELKRACLQLSVIAGFNSNDLKDGFTSGIPNSDLAACAHLYLSVIYNLQKKDIVSAKHLLQVFCASPFQARKSLLPELWNQLFLPRLLHLRVWYDQEVQAIPNTSTRLKKMELLERVYNEILDSGTYQFAVYYKERLAEGIEAPTFPSIHVPTRSVCGTSQDSYEPSRETEPGPVGSIVSKPMISKRLYESVFGHSNKLDSPGEVNNEEWGEHFTTCARDLHGSVQHDSTRTHFSEGGTCIEQLHMRSLEDAPLPVTAEGLFLTPENARRSHPMVIEEVKEIKEGIVTQCRKNSSENKAILNLLSHTKANELALKKLAKSAFHLQEVGDSPDSIAATLMSSEGMTMPDLCNNQCNIRSCVNCEFNKNVLASTATNAELPVTSSSAAQLSNYRYSEGSSFVSSIPKDFICPLTGQLFDDPVTLETGLTFERVAIKEWLDRGNKTCPVTGKTLQCIVVPLTNLVLKRVIDGWKSKHCKNLSVLATQVAGSSYNHEYGSKDEAAISILELLLTSFNTEETMENAKHLISLGGLQFLVRRFEFGSLEEKTCVAMLLSCCIMADGGCRNYIARNIEKPSLVELLHSRQTNSRKNAVLLLTELICLNRRTEITSLLSSFHNDGIMDTLHVLLVYLQSCPLEQRPVVAVLLLHFDLMAEPRKYSIYREEAVDAIIIALECSATNEKVREQSCRSLYILGGHFSYSGDTLTAAWLLKEAGFCDGSEANSFNNDDEEMPTEEEGKASEEWWRNLTVLLLVNGKKSFLECISKCLGYGDTNLVMACLTTVAWLSYTLASMSDAELQLSAFSILIPMLKKNLEQGEIEHRVLASLSLFNFSKVSECRALLVTFAGKIMAPLHSLTDFTWTAEQLLSDISS</sequence>
<dbReference type="Gene3D" id="1.25.10.10">
    <property type="entry name" value="Leucine-rich Repeat Variant"/>
    <property type="match status" value="1"/>
</dbReference>
<dbReference type="UniPathway" id="UPA00143"/>
<dbReference type="Gene3D" id="3.30.40.10">
    <property type="entry name" value="Zinc/RING finger domain, C3HC4 (zinc finger)"/>
    <property type="match status" value="1"/>
</dbReference>
<dbReference type="Pfam" id="PF23628">
    <property type="entry name" value="ARM_LIN_C"/>
    <property type="match status" value="1"/>
</dbReference>
<dbReference type="SMART" id="SM00504">
    <property type="entry name" value="Ubox"/>
    <property type="match status" value="1"/>
</dbReference>
<dbReference type="PROSITE" id="PS51698">
    <property type="entry name" value="U_BOX"/>
    <property type="match status" value="1"/>
</dbReference>
<evidence type="ECO:0000256" key="2">
    <source>
        <dbReference type="ARBA" id="ARBA00004906"/>
    </source>
</evidence>
<evidence type="ECO:0000256" key="5">
    <source>
        <dbReference type="SAM" id="MobiDB-lite"/>
    </source>
</evidence>
<name>A0A3S3NZY5_9MAGN</name>
<dbReference type="SUPFAM" id="SSF48371">
    <property type="entry name" value="ARM repeat"/>
    <property type="match status" value="1"/>
</dbReference>
<evidence type="ECO:0000313" key="7">
    <source>
        <dbReference type="EMBL" id="RWR78542.1"/>
    </source>
</evidence>
<dbReference type="SUPFAM" id="SSF57850">
    <property type="entry name" value="RING/U-box"/>
    <property type="match status" value="1"/>
</dbReference>
<dbReference type="GO" id="GO:0061630">
    <property type="term" value="F:ubiquitin protein ligase activity"/>
    <property type="evidence" value="ECO:0007669"/>
    <property type="project" value="UniProtKB-EC"/>
</dbReference>
<feature type="region of interest" description="Disordered" evidence="5">
    <location>
        <begin position="86"/>
        <end position="105"/>
    </location>
</feature>
<dbReference type="InterPro" id="IPR003613">
    <property type="entry name" value="Ubox_domain"/>
</dbReference>
<dbReference type="InterPro" id="IPR016024">
    <property type="entry name" value="ARM-type_fold"/>
</dbReference>
<gene>
    <name evidence="7" type="ORF">CKAN_00708000</name>
</gene>
<accession>A0A3S3NZY5</accession>
<dbReference type="InterPro" id="IPR045210">
    <property type="entry name" value="RING-Ubox_PUB"/>
</dbReference>
<feature type="domain" description="U-box" evidence="6">
    <location>
        <begin position="705"/>
        <end position="780"/>
    </location>
</feature>
<dbReference type="OrthoDB" id="10064100at2759"/>
<dbReference type="AlphaFoldDB" id="A0A3S3NZY5"/>
<dbReference type="Pfam" id="PF04564">
    <property type="entry name" value="U-box"/>
    <property type="match status" value="1"/>
</dbReference>
<proteinExistence type="predicted"/>
<dbReference type="PANTHER" id="PTHR35549">
    <property type="entry name" value="OS04G0584500 PROTEIN"/>
    <property type="match status" value="1"/>
</dbReference>
<dbReference type="Pfam" id="PF23568">
    <property type="entry name" value="ARM_LIN"/>
    <property type="match status" value="1"/>
</dbReference>
<evidence type="ECO:0000256" key="3">
    <source>
        <dbReference type="ARBA" id="ARBA00012483"/>
    </source>
</evidence>
<comment type="catalytic activity">
    <reaction evidence="1">
        <text>S-ubiquitinyl-[E2 ubiquitin-conjugating enzyme]-L-cysteine + [acceptor protein]-L-lysine = [E2 ubiquitin-conjugating enzyme]-L-cysteine + N(6)-ubiquitinyl-[acceptor protein]-L-lysine.</text>
        <dbReference type="EC" id="2.3.2.27"/>
    </reaction>
</comment>
<feature type="region of interest" description="Disordered" evidence="5">
    <location>
        <begin position="460"/>
        <end position="480"/>
    </location>
</feature>
<dbReference type="EC" id="2.3.2.27" evidence="3"/>
<dbReference type="InterPro" id="IPR056512">
    <property type="entry name" value="LIN_N"/>
</dbReference>
<dbReference type="Proteomes" id="UP000283530">
    <property type="component" value="Unassembled WGS sequence"/>
</dbReference>
<dbReference type="InterPro" id="IPR055566">
    <property type="entry name" value="ARM_LIN"/>
</dbReference>
<dbReference type="PANTHER" id="PTHR35549:SF1">
    <property type="entry name" value="OS04G0584500 PROTEIN"/>
    <property type="match status" value="1"/>
</dbReference>
<dbReference type="InterPro" id="IPR013083">
    <property type="entry name" value="Znf_RING/FYVE/PHD"/>
</dbReference>